<keyword evidence="2" id="KW-1185">Reference proteome</keyword>
<reference evidence="1 2" key="1">
    <citation type="submission" date="2018-11" db="EMBL/GenBank/DDBJ databases">
        <title>Sequencing the genomes of 1000 actinobacteria strains.</title>
        <authorList>
            <person name="Klenk H.-P."/>
        </authorList>
    </citation>
    <scope>NUCLEOTIDE SEQUENCE [LARGE SCALE GENOMIC DNA]</scope>
    <source>
        <strain evidence="1 2">DSM 11294</strain>
    </source>
</reference>
<dbReference type="RefSeq" id="WP_123305029.1">
    <property type="nucleotide sequence ID" value="NZ_RKHK01000001.1"/>
</dbReference>
<proteinExistence type="predicted"/>
<evidence type="ECO:0000313" key="1">
    <source>
        <dbReference type="EMBL" id="ROR72167.1"/>
    </source>
</evidence>
<organism evidence="1 2">
    <name type="scientific">Bogoriella caseilytica</name>
    <dbReference type="NCBI Taxonomy" id="56055"/>
    <lineage>
        <taxon>Bacteria</taxon>
        <taxon>Bacillati</taxon>
        <taxon>Actinomycetota</taxon>
        <taxon>Actinomycetes</taxon>
        <taxon>Micrococcales</taxon>
        <taxon>Bogoriellaceae</taxon>
        <taxon>Bogoriella</taxon>
    </lineage>
</organism>
<dbReference type="Pfam" id="PF13671">
    <property type="entry name" value="AAA_33"/>
    <property type="match status" value="1"/>
</dbReference>
<evidence type="ECO:0000313" key="2">
    <source>
        <dbReference type="Proteomes" id="UP000280668"/>
    </source>
</evidence>
<dbReference type="EMBL" id="RKHK01000001">
    <property type="protein sequence ID" value="ROR72167.1"/>
    <property type="molecule type" value="Genomic_DNA"/>
</dbReference>
<dbReference type="SUPFAM" id="SSF52540">
    <property type="entry name" value="P-loop containing nucleoside triphosphate hydrolases"/>
    <property type="match status" value="1"/>
</dbReference>
<dbReference type="Gene3D" id="3.40.50.300">
    <property type="entry name" value="P-loop containing nucleotide triphosphate hydrolases"/>
    <property type="match status" value="1"/>
</dbReference>
<comment type="caution">
    <text evidence="1">The sequence shown here is derived from an EMBL/GenBank/DDBJ whole genome shotgun (WGS) entry which is preliminary data.</text>
</comment>
<name>A0A3N2BA95_9MICO</name>
<gene>
    <name evidence="1" type="ORF">EDD31_0515</name>
</gene>
<accession>A0A3N2BA95</accession>
<protein>
    <submittedName>
        <fullName evidence="1">AAA domain-containing protein</fullName>
    </submittedName>
</protein>
<sequence>MTEDTTTPLPRLIIVSGQPGSGKTTLAHRVAREIGCPAVIRDEIKEGMVHAHGPGFQPAESDPLTMRTYPLFFECLQLLLAAGVAVVAEAAFQHRLWHTGLGPLMDLGELRIVRCHTQEHTMMARRRIRMSSEPTRAAHADAATLTPEPEWTPLHLDRPTLDVDTTDGYRPGLEAITAFCQA</sequence>
<dbReference type="AlphaFoldDB" id="A0A3N2BA95"/>
<dbReference type="InterPro" id="IPR027417">
    <property type="entry name" value="P-loop_NTPase"/>
</dbReference>
<dbReference type="OrthoDB" id="3819922at2"/>
<dbReference type="Proteomes" id="UP000280668">
    <property type="component" value="Unassembled WGS sequence"/>
</dbReference>